<comment type="similarity">
    <text evidence="7">Belongs to the transglycosylase MltG family.</text>
</comment>
<dbReference type="GO" id="GO:0008932">
    <property type="term" value="F:lytic endotransglycosylase activity"/>
    <property type="evidence" value="ECO:0007669"/>
    <property type="project" value="UniProtKB-UniRule"/>
</dbReference>
<dbReference type="EC" id="4.2.2.29" evidence="7"/>
<keyword evidence="6 7" id="KW-0961">Cell wall biogenesis/degradation</keyword>
<dbReference type="AlphaFoldDB" id="I3Y546"/>
<dbReference type="KEGG" id="tvi:Thivi_0022"/>
<evidence type="ECO:0000256" key="1">
    <source>
        <dbReference type="ARBA" id="ARBA00022475"/>
    </source>
</evidence>
<keyword evidence="1 7" id="KW-1003">Cell membrane</keyword>
<keyword evidence="2 7" id="KW-0812">Transmembrane</keyword>
<proteinExistence type="inferred from homology"/>
<dbReference type="InterPro" id="IPR003770">
    <property type="entry name" value="MLTG-like"/>
</dbReference>
<keyword evidence="5 7" id="KW-0456">Lyase</keyword>
<evidence type="ECO:0000256" key="5">
    <source>
        <dbReference type="ARBA" id="ARBA00023239"/>
    </source>
</evidence>
<accession>I3Y546</accession>
<dbReference type="NCBIfam" id="TIGR00247">
    <property type="entry name" value="endolytic transglycosylase MltG"/>
    <property type="match status" value="1"/>
</dbReference>
<dbReference type="Gene3D" id="3.30.1490.480">
    <property type="entry name" value="Endolytic murein transglycosylase"/>
    <property type="match status" value="1"/>
</dbReference>
<dbReference type="OrthoDB" id="9814591at2"/>
<reference evidence="8 9" key="1">
    <citation type="submission" date="2012-06" db="EMBL/GenBank/DDBJ databases">
        <title>Complete sequence of Thiocystis violascens DSM 198.</title>
        <authorList>
            <consortium name="US DOE Joint Genome Institute"/>
            <person name="Lucas S."/>
            <person name="Han J."/>
            <person name="Lapidus A."/>
            <person name="Cheng J.-F."/>
            <person name="Goodwin L."/>
            <person name="Pitluck S."/>
            <person name="Peters L."/>
            <person name="Ovchinnikova G."/>
            <person name="Teshima H."/>
            <person name="Detter J.C."/>
            <person name="Han C."/>
            <person name="Tapia R."/>
            <person name="Land M."/>
            <person name="Hauser L."/>
            <person name="Kyrpides N."/>
            <person name="Ivanova N."/>
            <person name="Pagani I."/>
            <person name="Vogl K."/>
            <person name="Liu Z."/>
            <person name="Frigaard N.-U."/>
            <person name="Bryant D."/>
            <person name="Woyke T."/>
        </authorList>
    </citation>
    <scope>NUCLEOTIDE SEQUENCE [LARGE SCALE GENOMIC DNA]</scope>
    <source>
        <strain evidence="9">ATCC 17096 / DSM 198 / 6111</strain>
    </source>
</reference>
<dbReference type="Pfam" id="PF02618">
    <property type="entry name" value="YceG"/>
    <property type="match status" value="1"/>
</dbReference>
<comment type="function">
    <text evidence="7">Functions as a peptidoglycan terminase that cleaves nascent peptidoglycan strands endolytically to terminate their elongation.</text>
</comment>
<protein>
    <recommendedName>
        <fullName evidence="7">Endolytic murein transglycosylase</fullName>
        <ecNumber evidence="7">4.2.2.29</ecNumber>
    </recommendedName>
    <alternativeName>
        <fullName evidence="7">Peptidoglycan lytic transglycosylase</fullName>
    </alternativeName>
    <alternativeName>
        <fullName evidence="7">Peptidoglycan polymerization terminase</fullName>
    </alternativeName>
</protein>
<evidence type="ECO:0000256" key="7">
    <source>
        <dbReference type="HAMAP-Rule" id="MF_02065"/>
    </source>
</evidence>
<dbReference type="PANTHER" id="PTHR30518:SF2">
    <property type="entry name" value="ENDOLYTIC MUREIN TRANSGLYCOSYLASE"/>
    <property type="match status" value="1"/>
</dbReference>
<dbReference type="GO" id="GO:0009252">
    <property type="term" value="P:peptidoglycan biosynthetic process"/>
    <property type="evidence" value="ECO:0007669"/>
    <property type="project" value="UniProtKB-UniRule"/>
</dbReference>
<dbReference type="HOGENOM" id="CLU_025574_0_2_6"/>
<dbReference type="RefSeq" id="WP_014776623.1">
    <property type="nucleotide sequence ID" value="NC_018012.1"/>
</dbReference>
<dbReference type="EMBL" id="CP003154">
    <property type="protein sequence ID" value="AFL72114.1"/>
    <property type="molecule type" value="Genomic_DNA"/>
</dbReference>
<dbReference type="PANTHER" id="PTHR30518">
    <property type="entry name" value="ENDOLYTIC MUREIN TRANSGLYCOSYLASE"/>
    <property type="match status" value="1"/>
</dbReference>
<keyword evidence="7" id="KW-0997">Cell inner membrane</keyword>
<evidence type="ECO:0000256" key="6">
    <source>
        <dbReference type="ARBA" id="ARBA00023316"/>
    </source>
</evidence>
<keyword evidence="9" id="KW-1185">Reference proteome</keyword>
<dbReference type="STRING" id="765911.Thivi_0022"/>
<dbReference type="eggNOG" id="COG1559">
    <property type="taxonomic scope" value="Bacteria"/>
</dbReference>
<evidence type="ECO:0000256" key="2">
    <source>
        <dbReference type="ARBA" id="ARBA00022692"/>
    </source>
</evidence>
<comment type="catalytic activity">
    <reaction evidence="7">
        <text>a peptidoglycan chain = a peptidoglycan chain with N-acetyl-1,6-anhydromuramyl-[peptide] at the reducing end + a peptidoglycan chain with N-acetylglucosamine at the non-reducing end.</text>
        <dbReference type="EC" id="4.2.2.29"/>
    </reaction>
</comment>
<sequence length="335" mass="37391">MIWRTSLFVFLIAAGSLLAVLTIDYRRFVTAPVTLPAESMTLDIPKGTSLRALARRMTDRGILRHPWYFIALAYLQGDQARIKAGEFELTATMTPPQVLERITSGQVIEYSIVLVEGWTFRQALATIDAHPRLGGDSLANLTDEALMSQLGRAGEHPEGRFFPDTYRFPGKTGGLDVLRRALERMDRVLAEEWEKRRPGLPIGTPYEALILASIIEKETAVPAERPQIGGVFVRRLQQGMRLQTDPTVIYGLGERYDGNIRRADLRESNPYNTYMINGLSPTPIALPGREAIRAALQPQDGDSLYFVARGDGSHEFSGTLDAHNRAVRRYILGKP</sequence>
<organism evidence="8 9">
    <name type="scientific">Thiocystis violascens (strain ATCC 17096 / DSM 198 / 6111)</name>
    <name type="common">Chromatium violascens</name>
    <dbReference type="NCBI Taxonomy" id="765911"/>
    <lineage>
        <taxon>Bacteria</taxon>
        <taxon>Pseudomonadati</taxon>
        <taxon>Pseudomonadota</taxon>
        <taxon>Gammaproteobacteria</taxon>
        <taxon>Chromatiales</taxon>
        <taxon>Chromatiaceae</taxon>
        <taxon>Thiocystis</taxon>
    </lineage>
</organism>
<dbReference type="GO" id="GO:0005886">
    <property type="term" value="C:plasma membrane"/>
    <property type="evidence" value="ECO:0007669"/>
    <property type="project" value="UniProtKB-UniRule"/>
</dbReference>
<name>I3Y546_THIV6</name>
<dbReference type="CDD" id="cd08010">
    <property type="entry name" value="MltG_like"/>
    <property type="match status" value="1"/>
</dbReference>
<evidence type="ECO:0000313" key="9">
    <source>
        <dbReference type="Proteomes" id="UP000006062"/>
    </source>
</evidence>
<feature type="site" description="Important for catalytic activity" evidence="7">
    <location>
        <position position="218"/>
    </location>
</feature>
<evidence type="ECO:0000256" key="4">
    <source>
        <dbReference type="ARBA" id="ARBA00023136"/>
    </source>
</evidence>
<dbReference type="Proteomes" id="UP000006062">
    <property type="component" value="Chromosome"/>
</dbReference>
<dbReference type="GO" id="GO:0071555">
    <property type="term" value="P:cell wall organization"/>
    <property type="evidence" value="ECO:0007669"/>
    <property type="project" value="UniProtKB-KW"/>
</dbReference>
<evidence type="ECO:0000313" key="8">
    <source>
        <dbReference type="EMBL" id="AFL72114.1"/>
    </source>
</evidence>
<dbReference type="Gene3D" id="3.30.160.60">
    <property type="entry name" value="Classic Zinc Finger"/>
    <property type="match status" value="1"/>
</dbReference>
<evidence type="ECO:0000256" key="3">
    <source>
        <dbReference type="ARBA" id="ARBA00022989"/>
    </source>
</evidence>
<gene>
    <name evidence="7" type="primary">mltG</name>
    <name evidence="8" type="ordered locus">Thivi_0022</name>
</gene>
<keyword evidence="3 7" id="KW-1133">Transmembrane helix</keyword>
<dbReference type="HAMAP" id="MF_02065">
    <property type="entry name" value="MltG"/>
    <property type="match status" value="1"/>
</dbReference>
<keyword evidence="4 7" id="KW-0472">Membrane</keyword>